<feature type="compositionally biased region" description="Low complexity" evidence="9">
    <location>
        <begin position="14"/>
        <end position="41"/>
    </location>
</feature>
<dbReference type="SUPFAM" id="SSF52540">
    <property type="entry name" value="P-loop containing nucleoside triphosphate hydrolases"/>
    <property type="match status" value="2"/>
</dbReference>
<dbReference type="GO" id="GO:0005524">
    <property type="term" value="F:ATP binding"/>
    <property type="evidence" value="ECO:0007669"/>
    <property type="project" value="UniProtKB-KW"/>
</dbReference>
<feature type="compositionally biased region" description="Basic and acidic residues" evidence="9">
    <location>
        <begin position="83"/>
        <end position="102"/>
    </location>
</feature>
<protein>
    <recommendedName>
        <fullName evidence="1">RNA helicase</fullName>
        <ecNumber evidence="1">3.6.4.13</ecNumber>
    </recommendedName>
</protein>
<evidence type="ECO:0000256" key="1">
    <source>
        <dbReference type="ARBA" id="ARBA00012552"/>
    </source>
</evidence>
<sequence length="938" mass="103317">MGRRRRRRERGKMRTATASAAAGPRTTTTTAANAEPEAAAAMEEEEVVVVVDEEESERRRQKMIEEEKKRLDEEMELRRRRVKEWQEQKRLEEEEAKRREQEAAAGAGTPAAAAGADGDSNAGKKWTLDGEESDEEGYKEDSQNAEDDGGITADLPSEVNDANVAAPMEEDEIDPLDAFMSSMVLPEVAKLETAVASMESMPASNMGDKNGKSAKDAVSNGDKKGQKKAMGRIMQGDDSDSDYDDDDDDEGGSKDEDDEEFMKRVKKTKERKWLPTRKNLELKVHGKDVPKPIKTWVQSGLTSKLLDTIKKLGFEKPMPIQAQALPIIMSGRDCIGIAKTGSGKTLAFVLPMLRHVKDQPPVVPGDGPIGLIMAPTRELVVQIHSDIKKFAKSLGINCVAIYGGSGVAQQISELKRGAEIVVCTPGRMIDILCTSSGKITNLRRVTFLVMDEADRMFDMGFEPQITRIVQNTRPDRQTVLFSAIFPRQVEILARKVLTKPVEIQVGGRSVVNKDITQLVEVRPENERFLRLLELLGEWFDRGKILVFVHSQDKCDSLLKDLFQRGYPCLSLHGGKDQTDRESTLADFKSNDYVHRVGRTGHAGRKGFAVTFISDEEERYAPDLAKALELSEQAVPQDLKGLADRFMAKVKQGTEQAHGTGYGGSGFKFNEEEDEARRSAKKAQAREYGYEEDKSDSDSDEEGGVRKAGGDLAAQAIAAAQAAATLAAAKAASNANQQVQSTNAGSLLSIPVVANAPNNEATARALQAALNIQQNLARIQAHVVPEHYEVELDINDFPQNARWKITHKETLGPIQDWTEAAITTRGTFIPQGKIVGANERKLYLFIEGPTELSVKKAKSELKRVLEDCANHALNLPGSAQTGKWTAILVFLDDGVICNIRAEKLDKWQATYSPAKKRSHRPRSLMENQAPHNCVADNCS</sequence>
<dbReference type="GO" id="GO:0003723">
    <property type="term" value="F:RNA binding"/>
    <property type="evidence" value="ECO:0007669"/>
    <property type="project" value="UniProtKB-KW"/>
</dbReference>
<dbReference type="InterPro" id="IPR001650">
    <property type="entry name" value="Helicase_C-like"/>
</dbReference>
<dbReference type="Pfam" id="PF00270">
    <property type="entry name" value="DEAD"/>
    <property type="match status" value="1"/>
</dbReference>
<feature type="compositionally biased region" description="Acidic residues" evidence="9">
    <location>
        <begin position="42"/>
        <end position="55"/>
    </location>
</feature>
<accession>B9FZ45</accession>
<feature type="domain" description="DEAD-box RNA helicase Q" evidence="12">
    <location>
        <begin position="294"/>
        <end position="322"/>
    </location>
</feature>
<feature type="compositionally biased region" description="Acidic residues" evidence="9">
    <location>
        <begin position="129"/>
        <end position="149"/>
    </location>
</feature>
<dbReference type="InterPro" id="IPR027417">
    <property type="entry name" value="P-loop_NTPase"/>
</dbReference>
<dbReference type="SMART" id="SM00487">
    <property type="entry name" value="DEXDc"/>
    <property type="match status" value="1"/>
</dbReference>
<dbReference type="PROSITE" id="PS51195">
    <property type="entry name" value="Q_MOTIF"/>
    <property type="match status" value="1"/>
</dbReference>
<dbReference type="InterPro" id="IPR014014">
    <property type="entry name" value="RNA_helicase_DEAD_Q_motif"/>
</dbReference>
<organism evidence="13">
    <name type="scientific">Oryza sativa subsp. japonica</name>
    <name type="common">Rice</name>
    <dbReference type="NCBI Taxonomy" id="39947"/>
    <lineage>
        <taxon>Eukaryota</taxon>
        <taxon>Viridiplantae</taxon>
        <taxon>Streptophyta</taxon>
        <taxon>Embryophyta</taxon>
        <taxon>Tracheophyta</taxon>
        <taxon>Spermatophyta</taxon>
        <taxon>Magnoliopsida</taxon>
        <taxon>Liliopsida</taxon>
        <taxon>Poales</taxon>
        <taxon>Poaceae</taxon>
        <taxon>BOP clade</taxon>
        <taxon>Oryzoideae</taxon>
        <taxon>Oryzeae</taxon>
        <taxon>Oryzinae</taxon>
        <taxon>Oryza</taxon>
        <taxon>Oryza sativa</taxon>
    </lineage>
</organism>
<dbReference type="CDD" id="cd18787">
    <property type="entry name" value="SF2_C_DEAD"/>
    <property type="match status" value="1"/>
</dbReference>
<keyword evidence="2" id="KW-0547">Nucleotide-binding</keyword>
<feature type="domain" description="Helicase C-terminal" evidence="11">
    <location>
        <begin position="530"/>
        <end position="700"/>
    </location>
</feature>
<keyword evidence="5" id="KW-0067">ATP-binding</keyword>
<gene>
    <name evidence="13" type="ORF">OsJ_26071</name>
</gene>
<dbReference type="PROSITE" id="PS00039">
    <property type="entry name" value="DEAD_ATP_HELICASE"/>
    <property type="match status" value="1"/>
</dbReference>
<feature type="compositionally biased region" description="Low complexity" evidence="9">
    <location>
        <begin position="103"/>
        <end position="123"/>
    </location>
</feature>
<keyword evidence="6" id="KW-0694">RNA-binding</keyword>
<dbReference type="InterPro" id="IPR000629">
    <property type="entry name" value="RNA-helicase_DEAD-box_CS"/>
</dbReference>
<feature type="compositionally biased region" description="Basic and acidic residues" evidence="9">
    <location>
        <begin position="56"/>
        <end position="72"/>
    </location>
</feature>
<dbReference type="Pfam" id="PF23469">
    <property type="entry name" value="KH_12"/>
    <property type="match status" value="1"/>
</dbReference>
<feature type="domain" description="Helicase ATP-binding" evidence="10">
    <location>
        <begin position="325"/>
        <end position="503"/>
    </location>
</feature>
<evidence type="ECO:0000256" key="8">
    <source>
        <dbReference type="PROSITE-ProRule" id="PRU00552"/>
    </source>
</evidence>
<comment type="similarity">
    <text evidence="7">Belongs to the DEAD box helicase family. DDX46/PRP5 subfamily.</text>
</comment>
<evidence type="ECO:0000259" key="11">
    <source>
        <dbReference type="PROSITE" id="PS51194"/>
    </source>
</evidence>
<dbReference type="CDD" id="cd17953">
    <property type="entry name" value="DEADc_DDX46"/>
    <property type="match status" value="1"/>
</dbReference>
<dbReference type="Pfam" id="PF00271">
    <property type="entry name" value="Helicase_C"/>
    <property type="match status" value="1"/>
</dbReference>
<keyword evidence="4" id="KW-0347">Helicase</keyword>
<dbReference type="InterPro" id="IPR014001">
    <property type="entry name" value="Helicase_ATP-bd"/>
</dbReference>
<feature type="compositionally biased region" description="Basic residues" evidence="9">
    <location>
        <begin position="1"/>
        <end position="13"/>
    </location>
</feature>
<evidence type="ECO:0000256" key="7">
    <source>
        <dbReference type="ARBA" id="ARBA00038511"/>
    </source>
</evidence>
<dbReference type="GO" id="GO:0003724">
    <property type="term" value="F:RNA helicase activity"/>
    <property type="evidence" value="ECO:0007669"/>
    <property type="project" value="UniProtKB-EC"/>
</dbReference>
<dbReference type="EMBL" id="CM000145">
    <property type="protein sequence ID" value="EEE68062.1"/>
    <property type="molecule type" value="Genomic_DNA"/>
</dbReference>
<evidence type="ECO:0000256" key="4">
    <source>
        <dbReference type="ARBA" id="ARBA00022806"/>
    </source>
</evidence>
<dbReference type="GO" id="GO:0016787">
    <property type="term" value="F:hydrolase activity"/>
    <property type="evidence" value="ECO:0007669"/>
    <property type="project" value="UniProtKB-KW"/>
</dbReference>
<evidence type="ECO:0000256" key="6">
    <source>
        <dbReference type="ARBA" id="ARBA00022884"/>
    </source>
</evidence>
<proteinExistence type="inferred from homology"/>
<evidence type="ECO:0000256" key="3">
    <source>
        <dbReference type="ARBA" id="ARBA00022801"/>
    </source>
</evidence>
<feature type="compositionally biased region" description="Acidic residues" evidence="9">
    <location>
        <begin position="692"/>
        <end position="701"/>
    </location>
</feature>
<dbReference type="InterPro" id="IPR056149">
    <property type="entry name" value="PRP5/DDX46/KHDC4_KH"/>
</dbReference>
<dbReference type="PROSITE" id="PS51192">
    <property type="entry name" value="HELICASE_ATP_BIND_1"/>
    <property type="match status" value="1"/>
</dbReference>
<evidence type="ECO:0000313" key="13">
    <source>
        <dbReference type="EMBL" id="EEE68062.1"/>
    </source>
</evidence>
<feature type="region of interest" description="Disordered" evidence="9">
    <location>
        <begin position="653"/>
        <end position="705"/>
    </location>
</feature>
<feature type="compositionally biased region" description="Acidic residues" evidence="9">
    <location>
        <begin position="237"/>
        <end position="260"/>
    </location>
</feature>
<dbReference type="CDD" id="cd22475">
    <property type="entry name" value="KH-I_AtRH42_like"/>
    <property type="match status" value="1"/>
</dbReference>
<dbReference type="PANTHER" id="PTHR47958">
    <property type="entry name" value="ATP-DEPENDENT RNA HELICASE DBP3"/>
    <property type="match status" value="1"/>
</dbReference>
<dbReference type="EC" id="3.6.4.13" evidence="1"/>
<dbReference type="FunFam" id="3.40.50.300:FF:000079">
    <property type="entry name" value="probable ATP-dependent RNA helicase DDX17"/>
    <property type="match status" value="1"/>
</dbReference>
<dbReference type="PROSITE" id="PS51194">
    <property type="entry name" value="HELICASE_CTER"/>
    <property type="match status" value="1"/>
</dbReference>
<dbReference type="InterPro" id="IPR011545">
    <property type="entry name" value="DEAD/DEAH_box_helicase_dom"/>
</dbReference>
<reference evidence="13" key="1">
    <citation type="journal article" date="2005" name="PLoS Biol.">
        <title>The genomes of Oryza sativa: a history of duplications.</title>
        <authorList>
            <person name="Yu J."/>
            <person name="Wang J."/>
            <person name="Lin W."/>
            <person name="Li S."/>
            <person name="Li H."/>
            <person name="Zhou J."/>
            <person name="Ni P."/>
            <person name="Dong W."/>
            <person name="Hu S."/>
            <person name="Zeng C."/>
            <person name="Zhang J."/>
            <person name="Zhang Y."/>
            <person name="Li R."/>
            <person name="Xu Z."/>
            <person name="Li S."/>
            <person name="Li X."/>
            <person name="Zheng H."/>
            <person name="Cong L."/>
            <person name="Lin L."/>
            <person name="Yin J."/>
            <person name="Geng J."/>
            <person name="Li G."/>
            <person name="Shi J."/>
            <person name="Liu J."/>
            <person name="Lv H."/>
            <person name="Li J."/>
            <person name="Wang J."/>
            <person name="Deng Y."/>
            <person name="Ran L."/>
            <person name="Shi X."/>
            <person name="Wang X."/>
            <person name="Wu Q."/>
            <person name="Li C."/>
            <person name="Ren X."/>
            <person name="Wang J."/>
            <person name="Wang X."/>
            <person name="Li D."/>
            <person name="Liu D."/>
            <person name="Zhang X."/>
            <person name="Ji Z."/>
            <person name="Zhao W."/>
            <person name="Sun Y."/>
            <person name="Zhang Z."/>
            <person name="Bao J."/>
            <person name="Han Y."/>
            <person name="Dong L."/>
            <person name="Ji J."/>
            <person name="Chen P."/>
            <person name="Wu S."/>
            <person name="Liu J."/>
            <person name="Xiao Y."/>
            <person name="Bu D."/>
            <person name="Tan J."/>
            <person name="Yang L."/>
            <person name="Ye C."/>
            <person name="Zhang J."/>
            <person name="Xu J."/>
            <person name="Zhou Y."/>
            <person name="Yu Y."/>
            <person name="Zhang B."/>
            <person name="Zhuang S."/>
            <person name="Wei H."/>
            <person name="Liu B."/>
            <person name="Lei M."/>
            <person name="Yu H."/>
            <person name="Li Y."/>
            <person name="Xu H."/>
            <person name="Wei S."/>
            <person name="He X."/>
            <person name="Fang L."/>
            <person name="Zhang Z."/>
            <person name="Zhang Y."/>
            <person name="Huang X."/>
            <person name="Su Z."/>
            <person name="Tong W."/>
            <person name="Li J."/>
            <person name="Tong Z."/>
            <person name="Li S."/>
            <person name="Ye J."/>
            <person name="Wang L."/>
            <person name="Fang L."/>
            <person name="Lei T."/>
            <person name="Chen C."/>
            <person name="Chen H."/>
            <person name="Xu Z."/>
            <person name="Li H."/>
            <person name="Huang H."/>
            <person name="Zhang F."/>
            <person name="Xu H."/>
            <person name="Li N."/>
            <person name="Zhao C."/>
            <person name="Li S."/>
            <person name="Dong L."/>
            <person name="Huang Y."/>
            <person name="Li L."/>
            <person name="Xi Y."/>
            <person name="Qi Q."/>
            <person name="Li W."/>
            <person name="Zhang B."/>
            <person name="Hu W."/>
            <person name="Zhang Y."/>
            <person name="Tian X."/>
            <person name="Jiao Y."/>
            <person name="Liang X."/>
            <person name="Jin J."/>
            <person name="Gao L."/>
            <person name="Zheng W."/>
            <person name="Hao B."/>
            <person name="Liu S."/>
            <person name="Wang W."/>
            <person name="Yuan L."/>
            <person name="Cao M."/>
            <person name="McDermott J."/>
            <person name="Samudrala R."/>
            <person name="Wang J."/>
            <person name="Wong G.K."/>
            <person name="Yang H."/>
        </authorList>
    </citation>
    <scope>NUCLEOTIDE SEQUENCE [LARGE SCALE GENOMIC DNA]</scope>
</reference>
<name>B9FZ45_ORYSJ</name>
<dbReference type="Gene3D" id="3.40.50.300">
    <property type="entry name" value="P-loop containing nucleotide triphosphate hydrolases"/>
    <property type="match status" value="3"/>
</dbReference>
<evidence type="ECO:0000259" key="10">
    <source>
        <dbReference type="PROSITE" id="PS51192"/>
    </source>
</evidence>
<dbReference type="Proteomes" id="UP000007752">
    <property type="component" value="Chromosome 8"/>
</dbReference>
<reference evidence="13" key="2">
    <citation type="submission" date="2008-12" db="EMBL/GenBank/DDBJ databases">
        <title>Improved gene annotation of the rice (Oryza sativa) genomes.</title>
        <authorList>
            <person name="Wang J."/>
            <person name="Li R."/>
            <person name="Fan W."/>
            <person name="Huang Q."/>
            <person name="Zhang J."/>
            <person name="Zhou Y."/>
            <person name="Hu Y."/>
            <person name="Zi S."/>
            <person name="Li J."/>
            <person name="Ni P."/>
            <person name="Zheng H."/>
            <person name="Zhang Y."/>
            <person name="Zhao M."/>
            <person name="Hao Q."/>
            <person name="McDermott J."/>
            <person name="Samudrala R."/>
            <person name="Kristiansen K."/>
            <person name="Wong G.K.-S."/>
        </authorList>
    </citation>
    <scope>NUCLEOTIDE SEQUENCE</scope>
</reference>
<keyword evidence="3" id="KW-0378">Hydrolase</keyword>
<dbReference type="AlphaFoldDB" id="B9FZ45"/>
<evidence type="ECO:0000256" key="2">
    <source>
        <dbReference type="ARBA" id="ARBA00022741"/>
    </source>
</evidence>
<evidence type="ECO:0000256" key="5">
    <source>
        <dbReference type="ARBA" id="ARBA00022840"/>
    </source>
</evidence>
<evidence type="ECO:0000259" key="12">
    <source>
        <dbReference type="PROSITE" id="PS51195"/>
    </source>
</evidence>
<evidence type="ECO:0000256" key="9">
    <source>
        <dbReference type="SAM" id="MobiDB-lite"/>
    </source>
</evidence>
<feature type="short sequence motif" description="Q motif" evidence="8">
    <location>
        <begin position="294"/>
        <end position="322"/>
    </location>
</feature>
<feature type="region of interest" description="Disordered" evidence="9">
    <location>
        <begin position="1"/>
        <end position="173"/>
    </location>
</feature>
<feature type="region of interest" description="Disordered" evidence="9">
    <location>
        <begin position="198"/>
        <end position="263"/>
    </location>
</feature>